<proteinExistence type="predicted"/>
<dbReference type="EMBL" id="JARK01001338">
    <property type="protein sequence ID" value="EYC33794.1"/>
    <property type="molecule type" value="Genomic_DNA"/>
</dbReference>
<protein>
    <submittedName>
        <fullName evidence="1">Uncharacterized protein</fullName>
    </submittedName>
</protein>
<gene>
    <name evidence="1" type="primary">Acey_s0002.g995</name>
    <name evidence="1" type="ORF">Y032_0002g995</name>
</gene>
<reference evidence="2" key="1">
    <citation type="journal article" date="2015" name="Nat. Genet.">
        <title>The genome and transcriptome of the zoonotic hookworm Ancylostoma ceylanicum identify infection-specific gene families.</title>
        <authorList>
            <person name="Schwarz E.M."/>
            <person name="Hu Y."/>
            <person name="Antoshechkin I."/>
            <person name="Miller M.M."/>
            <person name="Sternberg P.W."/>
            <person name="Aroian R.V."/>
        </authorList>
    </citation>
    <scope>NUCLEOTIDE SEQUENCE</scope>
    <source>
        <strain evidence="2">HY135</strain>
    </source>
</reference>
<evidence type="ECO:0000313" key="1">
    <source>
        <dbReference type="EMBL" id="EYC33794.1"/>
    </source>
</evidence>
<comment type="caution">
    <text evidence="1">The sequence shown here is derived from an EMBL/GenBank/DDBJ whole genome shotgun (WGS) entry which is preliminary data.</text>
</comment>
<organism evidence="1 2">
    <name type="scientific">Ancylostoma ceylanicum</name>
    <dbReference type="NCBI Taxonomy" id="53326"/>
    <lineage>
        <taxon>Eukaryota</taxon>
        <taxon>Metazoa</taxon>
        <taxon>Ecdysozoa</taxon>
        <taxon>Nematoda</taxon>
        <taxon>Chromadorea</taxon>
        <taxon>Rhabditida</taxon>
        <taxon>Rhabditina</taxon>
        <taxon>Rhabditomorpha</taxon>
        <taxon>Strongyloidea</taxon>
        <taxon>Ancylostomatidae</taxon>
        <taxon>Ancylostomatinae</taxon>
        <taxon>Ancylostoma</taxon>
    </lineage>
</organism>
<sequence>MHRSRGAAQQTGGGCRRRVFFGTTVCLVGVGRGGPSASKNTRRDHAGCGGIVDAVANLDFLDSSPSHLMLTNKKAN</sequence>
<name>A0A016W1Q2_9BILA</name>
<dbReference type="AlphaFoldDB" id="A0A016W1Q2"/>
<accession>A0A016W1Q2</accession>
<evidence type="ECO:0000313" key="2">
    <source>
        <dbReference type="Proteomes" id="UP000024635"/>
    </source>
</evidence>
<keyword evidence="2" id="KW-1185">Reference proteome</keyword>
<dbReference type="Proteomes" id="UP000024635">
    <property type="component" value="Unassembled WGS sequence"/>
</dbReference>